<dbReference type="Gene3D" id="3.40.30.10">
    <property type="entry name" value="Glutaredoxin"/>
    <property type="match status" value="1"/>
</dbReference>
<dbReference type="Pfam" id="PF00462">
    <property type="entry name" value="Glutaredoxin"/>
    <property type="match status" value="1"/>
</dbReference>
<dbReference type="AlphaFoldDB" id="A0A0G2A4J9"/>
<dbReference type="InterPro" id="IPR002109">
    <property type="entry name" value="Glutaredoxin"/>
</dbReference>
<dbReference type="SUPFAM" id="SSF52833">
    <property type="entry name" value="Thioredoxin-like"/>
    <property type="match status" value="1"/>
</dbReference>
<dbReference type="EMBL" id="LCRB01000001">
    <property type="protein sequence ID" value="KKW27154.1"/>
    <property type="molecule type" value="Genomic_DNA"/>
</dbReference>
<accession>A0A0G2A4J9</accession>
<gene>
    <name evidence="2" type="ORF">VF00_C0001G0089</name>
</gene>
<evidence type="ECO:0000259" key="1">
    <source>
        <dbReference type="Pfam" id="PF00462"/>
    </source>
</evidence>
<name>A0A0G2A4J9_UNCK3</name>
<protein>
    <submittedName>
        <fullName evidence="2">Glutaredoxin-like protein</fullName>
    </submittedName>
</protein>
<evidence type="ECO:0000313" key="2">
    <source>
        <dbReference type="EMBL" id="KKW27154.1"/>
    </source>
</evidence>
<reference evidence="2 3" key="1">
    <citation type="journal article" date="2015" name="Nature">
        <title>rRNA introns, odd ribosomes, and small enigmatic genomes across a large radiation of phyla.</title>
        <authorList>
            <person name="Brown C.T."/>
            <person name="Hug L.A."/>
            <person name="Thomas B.C."/>
            <person name="Sharon I."/>
            <person name="Castelle C.J."/>
            <person name="Singh A."/>
            <person name="Wilkins M.J."/>
            <person name="Williams K.H."/>
            <person name="Banfield J.F."/>
        </authorList>
    </citation>
    <scope>NUCLEOTIDE SEQUENCE [LARGE SCALE GENOMIC DNA]</scope>
</reference>
<organism evidence="2 3">
    <name type="scientific">candidate division Kazan bacterium GW2011_GWB1_52_7</name>
    <dbReference type="NCBI Taxonomy" id="1620414"/>
    <lineage>
        <taxon>Bacteria</taxon>
        <taxon>Bacteria division Kazan-3B-28</taxon>
    </lineage>
</organism>
<dbReference type="PROSITE" id="PS51354">
    <property type="entry name" value="GLUTAREDOXIN_2"/>
    <property type="match status" value="1"/>
</dbReference>
<dbReference type="CDD" id="cd02976">
    <property type="entry name" value="NrdH"/>
    <property type="match status" value="1"/>
</dbReference>
<proteinExistence type="predicted"/>
<evidence type="ECO:0000313" key="3">
    <source>
        <dbReference type="Proteomes" id="UP000034913"/>
    </source>
</evidence>
<comment type="caution">
    <text evidence="2">The sequence shown here is derived from an EMBL/GenBank/DDBJ whole genome shotgun (WGS) entry which is preliminary data.</text>
</comment>
<feature type="domain" description="Glutaredoxin" evidence="1">
    <location>
        <begin position="7"/>
        <end position="57"/>
    </location>
</feature>
<dbReference type="Proteomes" id="UP000034913">
    <property type="component" value="Unassembled WGS sequence"/>
</dbReference>
<dbReference type="InterPro" id="IPR036249">
    <property type="entry name" value="Thioredoxin-like_sf"/>
</dbReference>
<sequence>MSVKKYTIYSTPTCHYCHLLKDWLSQNRIAFDNKDVATDIAARQEMVQKSQQLGVPVSVVQFADNTERVIVGFDQLQLSRLLGL</sequence>